<keyword evidence="9" id="KW-0732">Signal</keyword>
<evidence type="ECO:0000313" key="12">
    <source>
        <dbReference type="Proteomes" id="UP000288293"/>
    </source>
</evidence>
<evidence type="ECO:0000256" key="7">
    <source>
        <dbReference type="ARBA" id="ARBA00023211"/>
    </source>
</evidence>
<dbReference type="HAMAP" id="MF_00181">
    <property type="entry name" value="Cytosol_peptidase_M17"/>
    <property type="match status" value="1"/>
</dbReference>
<feature type="binding site" evidence="8">
    <location>
        <position position="286"/>
    </location>
    <ligand>
        <name>Mn(2+)</name>
        <dbReference type="ChEBI" id="CHEBI:29035"/>
        <label>1</label>
    </ligand>
</feature>
<evidence type="ECO:0000259" key="10">
    <source>
        <dbReference type="PROSITE" id="PS00631"/>
    </source>
</evidence>
<dbReference type="PANTHER" id="PTHR11963">
    <property type="entry name" value="LEUCINE AMINOPEPTIDASE-RELATED"/>
    <property type="match status" value="1"/>
</dbReference>
<comment type="catalytic activity">
    <reaction evidence="1 8">
        <text>Release of an N-terminal amino acid, Xaa-|-Yaa-, in which Xaa is preferably Leu, but may be other amino acids including Pro although not Arg or Lys, and Yaa may be Pro. Amino acid amides and methyl esters are also readily hydrolyzed, but rates on arylamides are exceedingly low.</text>
        <dbReference type="EC" id="3.4.11.1"/>
    </reaction>
</comment>
<reference evidence="11 12" key="1">
    <citation type="journal article" date="2011" name="Front. Microbiol.">
        <title>Genomic signatures of strain selection and enhancement in Bacillus atrophaeus var. globigii, a historical biowarfare simulant.</title>
        <authorList>
            <person name="Gibbons H.S."/>
            <person name="Broomall S.M."/>
            <person name="McNew L.A."/>
            <person name="Daligault H."/>
            <person name="Chapman C."/>
            <person name="Bruce D."/>
            <person name="Karavis M."/>
            <person name="Krepps M."/>
            <person name="McGregor P.A."/>
            <person name="Hong C."/>
            <person name="Park K.H."/>
            <person name="Akmal A."/>
            <person name="Feldman A."/>
            <person name="Lin J.S."/>
            <person name="Chang W.E."/>
            <person name="Higgs B.W."/>
            <person name="Demirev P."/>
            <person name="Lindquist J."/>
            <person name="Liem A."/>
            <person name="Fochler E."/>
            <person name="Read T.D."/>
            <person name="Tapia R."/>
            <person name="Johnson S."/>
            <person name="Bishop-Lilly K.A."/>
            <person name="Detter C."/>
            <person name="Han C."/>
            <person name="Sozhamannan S."/>
            <person name="Rosenzweig C.N."/>
            <person name="Skowronski E.W."/>
        </authorList>
    </citation>
    <scope>NUCLEOTIDE SEQUENCE [LARGE SCALE GENOMIC DNA]</scope>
    <source>
        <strain evidence="11 12">MLST1</strain>
    </source>
</reference>
<evidence type="ECO:0000313" key="11">
    <source>
        <dbReference type="EMBL" id="RUO26857.1"/>
    </source>
</evidence>
<feature type="active site" evidence="8">
    <location>
        <position position="367"/>
    </location>
</feature>
<dbReference type="EC" id="3.4.11.10" evidence="8"/>
<proteinExistence type="inferred from homology"/>
<dbReference type="SUPFAM" id="SSF52949">
    <property type="entry name" value="Macro domain-like"/>
    <property type="match status" value="1"/>
</dbReference>
<dbReference type="SUPFAM" id="SSF53187">
    <property type="entry name" value="Zn-dependent exopeptidases"/>
    <property type="match status" value="1"/>
</dbReference>
<evidence type="ECO:0000256" key="5">
    <source>
        <dbReference type="ARBA" id="ARBA00022670"/>
    </source>
</evidence>
<keyword evidence="8" id="KW-0963">Cytoplasm</keyword>
<dbReference type="EC" id="3.4.11.1" evidence="8"/>
<keyword evidence="4 8" id="KW-0031">Aminopeptidase</keyword>
<comment type="cofactor">
    <cofactor evidence="8">
        <name>Mn(2+)</name>
        <dbReference type="ChEBI" id="CHEBI:29035"/>
    </cofactor>
    <text evidence="8">Binds 2 manganese ions per subunit.</text>
</comment>
<keyword evidence="5 8" id="KW-0645">Protease</keyword>
<dbReference type="InterPro" id="IPR000819">
    <property type="entry name" value="Peptidase_M17_C"/>
</dbReference>
<dbReference type="Pfam" id="PF02789">
    <property type="entry name" value="Peptidase_M17_N"/>
    <property type="match status" value="1"/>
</dbReference>
<feature type="binding site" evidence="8">
    <location>
        <position position="365"/>
    </location>
    <ligand>
        <name>Mn(2+)</name>
        <dbReference type="ChEBI" id="CHEBI:29035"/>
        <label>2</label>
    </ligand>
</feature>
<evidence type="ECO:0000256" key="4">
    <source>
        <dbReference type="ARBA" id="ARBA00022438"/>
    </source>
</evidence>
<feature type="binding site" evidence="8">
    <location>
        <position position="281"/>
    </location>
    <ligand>
        <name>Mn(2+)</name>
        <dbReference type="ChEBI" id="CHEBI:29035"/>
        <label>2</label>
    </ligand>
</feature>
<comment type="catalytic activity">
    <reaction evidence="2 8">
        <text>Release of an N-terminal amino acid, preferentially leucine, but not glutamic or aspartic acids.</text>
        <dbReference type="EC" id="3.4.11.10"/>
    </reaction>
</comment>
<dbReference type="InterPro" id="IPR008283">
    <property type="entry name" value="Peptidase_M17_N"/>
</dbReference>
<dbReference type="GO" id="GO:0006508">
    <property type="term" value="P:proteolysis"/>
    <property type="evidence" value="ECO:0007669"/>
    <property type="project" value="UniProtKB-KW"/>
</dbReference>
<dbReference type="InterPro" id="IPR011356">
    <property type="entry name" value="Leucine_aapep/pepB"/>
</dbReference>
<organism evidence="11 12">
    <name type="scientific">Aliidiomarina minuta</name>
    <dbReference type="NCBI Taxonomy" id="880057"/>
    <lineage>
        <taxon>Bacteria</taxon>
        <taxon>Pseudomonadati</taxon>
        <taxon>Pseudomonadota</taxon>
        <taxon>Gammaproteobacteria</taxon>
        <taxon>Alteromonadales</taxon>
        <taxon>Idiomarinaceae</taxon>
        <taxon>Aliidiomarina</taxon>
    </lineage>
</organism>
<gene>
    <name evidence="8" type="primary">pepA</name>
    <name evidence="11" type="ORF">CWE09_09255</name>
</gene>
<dbReference type="Proteomes" id="UP000288293">
    <property type="component" value="Unassembled WGS sequence"/>
</dbReference>
<feature type="domain" description="Cytosol aminopeptidase" evidence="10">
    <location>
        <begin position="361"/>
        <end position="368"/>
    </location>
</feature>
<dbReference type="RefSeq" id="WP_126803671.1">
    <property type="nucleotide sequence ID" value="NZ_PIPL01000001.1"/>
</dbReference>
<dbReference type="PRINTS" id="PR00481">
    <property type="entry name" value="LAMNOPPTDASE"/>
</dbReference>
<evidence type="ECO:0000256" key="2">
    <source>
        <dbReference type="ARBA" id="ARBA00000967"/>
    </source>
</evidence>
<keyword evidence="6 8" id="KW-0378">Hydrolase</keyword>
<dbReference type="PROSITE" id="PS00631">
    <property type="entry name" value="CYTOSOL_AP"/>
    <property type="match status" value="1"/>
</dbReference>
<evidence type="ECO:0000256" key="8">
    <source>
        <dbReference type="HAMAP-Rule" id="MF_00181"/>
    </source>
</evidence>
<dbReference type="GO" id="GO:0005737">
    <property type="term" value="C:cytoplasm"/>
    <property type="evidence" value="ECO:0007669"/>
    <property type="project" value="UniProtKB-SubCell"/>
</dbReference>
<dbReference type="AlphaFoldDB" id="A0A432W9M9"/>
<comment type="function">
    <text evidence="8">Presumably involved in the processing and regular turnover of intracellular proteins. Catalyzes the removal of unsubstituted N-terminal amino acids from various peptides.</text>
</comment>
<dbReference type="Pfam" id="PF00883">
    <property type="entry name" value="Peptidase_M17"/>
    <property type="match status" value="1"/>
</dbReference>
<comment type="caution">
    <text evidence="11">The sequence shown here is derived from an EMBL/GenBank/DDBJ whole genome shotgun (WGS) entry which is preliminary data.</text>
</comment>
<sequence>MKLVRSIMLGAALALSSTPLLANSYLNTNVAFTQQADQSQADTIVILVPADTDSLNVGGLDRETKTQLERAMQVEEFKGGAGSILEVLAPAGSSANRILLLGVGDLSDATRVTNEKAGAELVIKLNAAKSEHVVLQTGMLNAGRSPALMIAQIAHGMDLRGYHFDRYKSDAEERNSLNLTWNATEQAEGEYKRLEALARGVFLARQLVDEPGSNMGPKAFIERVRTLEDMGVEITVLSPEQVEEMGMGAMLSVGLGSVDGAWMLAMHWKGSDEAPLALVGKGNTFDTGGYSIKTGGGMRNMKTDKAGGAAVAGAMKALAGQNAPVNVVGIVPLTMNMINEYAALPGDIITAGNGKTIEINNTDAEGRMGLADGLWYAETEFSPRAIVDIATLTGAKVGAVGTAYSAVFSDDERMLKSLQQAGDTVDELVWHLPMHESYMASIRSNIADLINGGSPGASAGAMFLREFVEDTPWAHVDMAGNALLQSASGIHPTGATGYGVRLLVEWVNVYSQGE</sequence>
<accession>A0A432W9M9</accession>
<feature type="signal peptide" evidence="9">
    <location>
        <begin position="1"/>
        <end position="22"/>
    </location>
</feature>
<protein>
    <recommendedName>
        <fullName evidence="8">Probable cytosol aminopeptidase</fullName>
        <ecNumber evidence="8">3.4.11.1</ecNumber>
    </recommendedName>
    <alternativeName>
        <fullName evidence="8">Leucine aminopeptidase</fullName>
        <shortName evidence="8">LAP</shortName>
        <ecNumber evidence="8">3.4.11.10</ecNumber>
    </alternativeName>
    <alternativeName>
        <fullName evidence="8">Leucyl aminopeptidase</fullName>
    </alternativeName>
</protein>
<feature type="chain" id="PRO_5019126052" description="Probable cytosol aminopeptidase" evidence="9">
    <location>
        <begin position="23"/>
        <end position="514"/>
    </location>
</feature>
<feature type="binding site" evidence="8">
    <location>
        <position position="304"/>
    </location>
    <ligand>
        <name>Mn(2+)</name>
        <dbReference type="ChEBI" id="CHEBI:29035"/>
        <label>2</label>
    </ligand>
</feature>
<dbReference type="CDD" id="cd00433">
    <property type="entry name" value="Peptidase_M17"/>
    <property type="match status" value="1"/>
</dbReference>
<dbReference type="OrthoDB" id="9809354at2"/>
<feature type="binding site" evidence="8">
    <location>
        <position position="286"/>
    </location>
    <ligand>
        <name>Mn(2+)</name>
        <dbReference type="ChEBI" id="CHEBI:29035"/>
        <label>2</label>
    </ligand>
</feature>
<dbReference type="PANTHER" id="PTHR11963:SF23">
    <property type="entry name" value="CYTOSOL AMINOPEPTIDASE"/>
    <property type="match status" value="1"/>
</dbReference>
<dbReference type="InterPro" id="IPR023042">
    <property type="entry name" value="Peptidase_M17_leu_NH2_pept"/>
</dbReference>
<keyword evidence="8" id="KW-0479">Metal-binding</keyword>
<comment type="subcellular location">
    <subcellularLocation>
        <location evidence="8">Cytoplasm</location>
    </subcellularLocation>
</comment>
<evidence type="ECO:0000256" key="9">
    <source>
        <dbReference type="SAM" id="SignalP"/>
    </source>
</evidence>
<feature type="active site" evidence="8">
    <location>
        <position position="293"/>
    </location>
</feature>
<feature type="binding site" evidence="8">
    <location>
        <position position="365"/>
    </location>
    <ligand>
        <name>Mn(2+)</name>
        <dbReference type="ChEBI" id="CHEBI:29035"/>
        <label>1</label>
    </ligand>
</feature>
<dbReference type="Gene3D" id="3.40.630.10">
    <property type="entry name" value="Zn peptidases"/>
    <property type="match status" value="1"/>
</dbReference>
<dbReference type="EMBL" id="PIPL01000001">
    <property type="protein sequence ID" value="RUO26857.1"/>
    <property type="molecule type" value="Genomic_DNA"/>
</dbReference>
<evidence type="ECO:0000256" key="6">
    <source>
        <dbReference type="ARBA" id="ARBA00022801"/>
    </source>
</evidence>
<name>A0A432W9M9_9GAMM</name>
<dbReference type="InterPro" id="IPR043472">
    <property type="entry name" value="Macro_dom-like"/>
</dbReference>
<dbReference type="GO" id="GO:0070006">
    <property type="term" value="F:metalloaminopeptidase activity"/>
    <property type="evidence" value="ECO:0007669"/>
    <property type="project" value="InterPro"/>
</dbReference>
<comment type="similarity">
    <text evidence="3 8">Belongs to the peptidase M17 family.</text>
</comment>
<evidence type="ECO:0000256" key="3">
    <source>
        <dbReference type="ARBA" id="ARBA00009528"/>
    </source>
</evidence>
<feature type="binding site" evidence="8">
    <location>
        <position position="363"/>
    </location>
    <ligand>
        <name>Mn(2+)</name>
        <dbReference type="ChEBI" id="CHEBI:29035"/>
        <label>1</label>
    </ligand>
</feature>
<keyword evidence="7 8" id="KW-0464">Manganese</keyword>
<evidence type="ECO:0000256" key="1">
    <source>
        <dbReference type="ARBA" id="ARBA00000135"/>
    </source>
</evidence>
<keyword evidence="12" id="KW-1185">Reference proteome</keyword>
<dbReference type="Gene3D" id="3.40.220.10">
    <property type="entry name" value="Leucine Aminopeptidase, subunit E, domain 1"/>
    <property type="match status" value="1"/>
</dbReference>
<dbReference type="GO" id="GO:0030145">
    <property type="term" value="F:manganese ion binding"/>
    <property type="evidence" value="ECO:0007669"/>
    <property type="project" value="UniProtKB-UniRule"/>
</dbReference>